<dbReference type="EMBL" id="JAKOGI010000100">
    <property type="protein sequence ID" value="KAJ8444358.1"/>
    <property type="molecule type" value="Genomic_DNA"/>
</dbReference>
<dbReference type="PANTHER" id="PTHR33130">
    <property type="entry name" value="PUTATIVE (DUF1639)-RELATED"/>
    <property type="match status" value="1"/>
</dbReference>
<name>A0A9Q1QIY7_9CARY</name>
<evidence type="ECO:0000313" key="2">
    <source>
        <dbReference type="EMBL" id="KAJ8444358.1"/>
    </source>
</evidence>
<accession>A0A9Q1QIY7</accession>
<reference evidence="2" key="1">
    <citation type="submission" date="2022-04" db="EMBL/GenBank/DDBJ databases">
        <title>Carnegiea gigantea Genome sequencing and assembly v2.</title>
        <authorList>
            <person name="Copetti D."/>
            <person name="Sanderson M.J."/>
            <person name="Burquez A."/>
            <person name="Wojciechowski M.F."/>
        </authorList>
    </citation>
    <scope>NUCLEOTIDE SEQUENCE</scope>
    <source>
        <strain evidence="2">SGP5-SGP5p</strain>
        <tissue evidence="2">Aerial part</tissue>
    </source>
</reference>
<dbReference type="OrthoDB" id="909814at2759"/>
<protein>
    <submittedName>
        <fullName evidence="2">Uncharacterized protein</fullName>
    </submittedName>
</protein>
<dbReference type="PANTHER" id="PTHR33130:SF40">
    <property type="entry name" value="CHROMOGRANIN (DUF1639)"/>
    <property type="match status" value="1"/>
</dbReference>
<dbReference type="AlphaFoldDB" id="A0A9Q1QIY7"/>
<proteinExistence type="predicted"/>
<evidence type="ECO:0000256" key="1">
    <source>
        <dbReference type="SAM" id="MobiDB-lite"/>
    </source>
</evidence>
<evidence type="ECO:0000313" key="3">
    <source>
        <dbReference type="Proteomes" id="UP001153076"/>
    </source>
</evidence>
<feature type="region of interest" description="Disordered" evidence="1">
    <location>
        <begin position="1"/>
        <end position="91"/>
    </location>
</feature>
<comment type="caution">
    <text evidence="2">The sequence shown here is derived from an EMBL/GenBank/DDBJ whole genome shotgun (WGS) entry which is preliminary data.</text>
</comment>
<organism evidence="2 3">
    <name type="scientific">Carnegiea gigantea</name>
    <dbReference type="NCBI Taxonomy" id="171969"/>
    <lineage>
        <taxon>Eukaryota</taxon>
        <taxon>Viridiplantae</taxon>
        <taxon>Streptophyta</taxon>
        <taxon>Embryophyta</taxon>
        <taxon>Tracheophyta</taxon>
        <taxon>Spermatophyta</taxon>
        <taxon>Magnoliopsida</taxon>
        <taxon>eudicotyledons</taxon>
        <taxon>Gunneridae</taxon>
        <taxon>Pentapetalae</taxon>
        <taxon>Caryophyllales</taxon>
        <taxon>Cactineae</taxon>
        <taxon>Cactaceae</taxon>
        <taxon>Cactoideae</taxon>
        <taxon>Echinocereeae</taxon>
        <taxon>Carnegiea</taxon>
    </lineage>
</organism>
<keyword evidence="3" id="KW-1185">Reference proteome</keyword>
<dbReference type="Proteomes" id="UP001153076">
    <property type="component" value="Unassembled WGS sequence"/>
</dbReference>
<dbReference type="InterPro" id="IPR012438">
    <property type="entry name" value="DUF1639"/>
</dbReference>
<sequence>MATAPVKSPLHNFPPTFLKWGSKSPHHHRCRRNSPFDSPPPPPPEDIDSSKAAEPVPEVEGEKPWNLRPRRTPTSVSSSMAKISSTEAAENLPKSMRLRGFDYQGGGDKRFWIALSKDEIEEDIYAFTASKPSRRPKKRPKNVQKQLDNMFPGLRLVGFSADTYRGLYVPPDVVGLTD</sequence>
<dbReference type="Pfam" id="PF07797">
    <property type="entry name" value="DUF1639"/>
    <property type="match status" value="1"/>
</dbReference>
<gene>
    <name evidence="2" type="ORF">Cgig2_019916</name>
</gene>